<keyword evidence="3" id="KW-1185">Reference proteome</keyword>
<dbReference type="RefSeq" id="WP_162852624.1">
    <property type="nucleotide sequence ID" value="NZ_SODV01000001.1"/>
</dbReference>
<accession>A0A4R8DV48</accession>
<comment type="caution">
    <text evidence="2">The sequence shown here is derived from an EMBL/GenBank/DDBJ whole genome shotgun (WGS) entry which is preliminary data.</text>
</comment>
<dbReference type="Gene3D" id="1.20.120.450">
    <property type="entry name" value="dinb family like domain"/>
    <property type="match status" value="1"/>
</dbReference>
<dbReference type="InterPro" id="IPR034660">
    <property type="entry name" value="DinB/YfiT-like"/>
</dbReference>
<evidence type="ECO:0000313" key="3">
    <source>
        <dbReference type="Proteomes" id="UP000294498"/>
    </source>
</evidence>
<dbReference type="Proteomes" id="UP000294498">
    <property type="component" value="Unassembled WGS sequence"/>
</dbReference>
<dbReference type="Pfam" id="PF12867">
    <property type="entry name" value="DinB_2"/>
    <property type="match status" value="1"/>
</dbReference>
<protein>
    <submittedName>
        <fullName evidence="2">DinB family protein</fullName>
    </submittedName>
</protein>
<evidence type="ECO:0000313" key="2">
    <source>
        <dbReference type="EMBL" id="TDX02059.1"/>
    </source>
</evidence>
<dbReference type="InterPro" id="IPR024775">
    <property type="entry name" value="DinB-like"/>
</dbReference>
<sequence>MPTHLIKAFNDTISQWIEALDHYTPGMLVYAPAPGSWSIGQVYTHLIDDTGFFVTQMKAALVTDQQGAMHEDGQRMFARGGFPDVLIEGPATGKVLPQPEHPRQALLAIREEVNRLDFTRPSGKTRHPGLGYFSALEWLQFAEMHLRHHLRQKARIDAAIAAGYTKL</sequence>
<feature type="domain" description="DinB-like" evidence="1">
    <location>
        <begin position="11"/>
        <end position="152"/>
    </location>
</feature>
<proteinExistence type="predicted"/>
<dbReference type="SUPFAM" id="SSF109854">
    <property type="entry name" value="DinB/YfiT-like putative metalloenzymes"/>
    <property type="match status" value="1"/>
</dbReference>
<name>A0A4R8DV48_9BACT</name>
<organism evidence="2 3">
    <name type="scientific">Dinghuibacter silviterrae</name>
    <dbReference type="NCBI Taxonomy" id="1539049"/>
    <lineage>
        <taxon>Bacteria</taxon>
        <taxon>Pseudomonadati</taxon>
        <taxon>Bacteroidota</taxon>
        <taxon>Chitinophagia</taxon>
        <taxon>Chitinophagales</taxon>
        <taxon>Chitinophagaceae</taxon>
        <taxon>Dinghuibacter</taxon>
    </lineage>
</organism>
<gene>
    <name evidence="2" type="ORF">EDB95_3108</name>
</gene>
<dbReference type="AlphaFoldDB" id="A0A4R8DV48"/>
<evidence type="ECO:0000259" key="1">
    <source>
        <dbReference type="Pfam" id="PF12867"/>
    </source>
</evidence>
<reference evidence="2 3" key="1">
    <citation type="submission" date="2019-03" db="EMBL/GenBank/DDBJ databases">
        <title>Genomic Encyclopedia of Type Strains, Phase IV (KMG-IV): sequencing the most valuable type-strain genomes for metagenomic binning, comparative biology and taxonomic classification.</title>
        <authorList>
            <person name="Goeker M."/>
        </authorList>
    </citation>
    <scope>NUCLEOTIDE SEQUENCE [LARGE SCALE GENOMIC DNA]</scope>
    <source>
        <strain evidence="2 3">DSM 100059</strain>
    </source>
</reference>
<dbReference type="EMBL" id="SODV01000001">
    <property type="protein sequence ID" value="TDX02059.1"/>
    <property type="molecule type" value="Genomic_DNA"/>
</dbReference>